<evidence type="ECO:0000313" key="3">
    <source>
        <dbReference type="Proteomes" id="UP000324800"/>
    </source>
</evidence>
<evidence type="ECO:0000256" key="1">
    <source>
        <dbReference type="SAM" id="MobiDB-lite"/>
    </source>
</evidence>
<feature type="non-terminal residue" evidence="2">
    <location>
        <position position="1"/>
    </location>
</feature>
<sequence>GVGRPGEVQTGKPLPERLINRLSMWKKIGAKEVVEMGAQPMWKHKGSQHKLEKLCRITREENSAEGKVHFRDELEKELGGGVVKEVDSKEIKHYNPSYMVPKKGEDHRCLEWVKRSQGLVRCRLDNIRVLTMHLGILDLGISIRETRNGLRKRSIRMWILSFQEGRERRISIRSGRSGVRDRGLRHKDRVRWQVLLQLSYHLQLARNERWRRARGMSKRETTHKTEGSGRMDRSGGIQAGEPLPERLIN</sequence>
<feature type="region of interest" description="Disordered" evidence="1">
    <location>
        <begin position="212"/>
        <end position="249"/>
    </location>
</feature>
<evidence type="ECO:0000313" key="2">
    <source>
        <dbReference type="EMBL" id="KAA6366911.1"/>
    </source>
</evidence>
<organism evidence="2 3">
    <name type="scientific">Streblomastix strix</name>
    <dbReference type="NCBI Taxonomy" id="222440"/>
    <lineage>
        <taxon>Eukaryota</taxon>
        <taxon>Metamonada</taxon>
        <taxon>Preaxostyla</taxon>
        <taxon>Oxymonadida</taxon>
        <taxon>Streblomastigidae</taxon>
        <taxon>Streblomastix</taxon>
    </lineage>
</organism>
<reference evidence="2 3" key="1">
    <citation type="submission" date="2019-03" db="EMBL/GenBank/DDBJ databases">
        <title>Single cell metagenomics reveals metabolic interactions within the superorganism composed of flagellate Streblomastix strix and complex community of Bacteroidetes bacteria on its surface.</title>
        <authorList>
            <person name="Treitli S.C."/>
            <person name="Kolisko M."/>
            <person name="Husnik F."/>
            <person name="Keeling P."/>
            <person name="Hampl V."/>
        </authorList>
    </citation>
    <scope>NUCLEOTIDE SEQUENCE [LARGE SCALE GENOMIC DNA]</scope>
    <source>
        <strain evidence="2">ST1C</strain>
    </source>
</reference>
<dbReference type="AlphaFoldDB" id="A0A5J4UAI7"/>
<dbReference type="Proteomes" id="UP000324800">
    <property type="component" value="Unassembled WGS sequence"/>
</dbReference>
<gene>
    <name evidence="2" type="ORF">EZS28_037564</name>
</gene>
<feature type="compositionally biased region" description="Basic and acidic residues" evidence="1">
    <location>
        <begin position="217"/>
        <end position="233"/>
    </location>
</feature>
<name>A0A5J4UAI7_9EUKA</name>
<protein>
    <submittedName>
        <fullName evidence="2">Uncharacterized protein</fullName>
    </submittedName>
</protein>
<proteinExistence type="predicted"/>
<accession>A0A5J4UAI7</accession>
<dbReference type="EMBL" id="SNRW01018881">
    <property type="protein sequence ID" value="KAA6366911.1"/>
    <property type="molecule type" value="Genomic_DNA"/>
</dbReference>
<comment type="caution">
    <text evidence="2">The sequence shown here is derived from an EMBL/GenBank/DDBJ whole genome shotgun (WGS) entry which is preliminary data.</text>
</comment>